<dbReference type="InterPro" id="IPR014729">
    <property type="entry name" value="Rossmann-like_a/b/a_fold"/>
</dbReference>
<dbReference type="HAMAP" id="MF_03054">
    <property type="entry name" value="CTU2"/>
    <property type="match status" value="1"/>
</dbReference>
<dbReference type="Pfam" id="PF10288">
    <property type="entry name" value="CTU2"/>
    <property type="match status" value="1"/>
</dbReference>
<keyword evidence="6" id="KW-1185">Reference proteome</keyword>
<evidence type="ECO:0000313" key="6">
    <source>
        <dbReference type="Proteomes" id="UP001165080"/>
    </source>
</evidence>
<keyword evidence="2 3" id="KW-0819">tRNA processing</keyword>
<comment type="function">
    <text evidence="3">Plays a central role in 2-thiolation of mcm(5)S(2)U at tRNA wobble positions of tRNA(Lys), tRNA(Glu) and tRNA(Gln). May act by forming a heterodimer with NCS6/CTU1 that ligates sulfur from thiocarboxylated URM1 onto the uridine of tRNAs at wobble position.</text>
</comment>
<reference evidence="5 6" key="1">
    <citation type="journal article" date="2023" name="Commun. Biol.">
        <title>Reorganization of the ancestral sex-determining regions during the evolution of trioecy in Pleodorina starrii.</title>
        <authorList>
            <person name="Takahashi K."/>
            <person name="Suzuki S."/>
            <person name="Kawai-Toyooka H."/>
            <person name="Yamamoto K."/>
            <person name="Hamaji T."/>
            <person name="Ootsuki R."/>
            <person name="Yamaguchi H."/>
            <person name="Kawachi M."/>
            <person name="Higashiyama T."/>
            <person name="Nozaki H."/>
        </authorList>
    </citation>
    <scope>NUCLEOTIDE SEQUENCE [LARGE SCALE GENOMIC DNA]</scope>
    <source>
        <strain evidence="5 6">NIES-4479</strain>
    </source>
</reference>
<evidence type="ECO:0000256" key="1">
    <source>
        <dbReference type="ARBA" id="ARBA00022490"/>
    </source>
</evidence>
<dbReference type="Gene3D" id="3.40.50.620">
    <property type="entry name" value="HUPs"/>
    <property type="match status" value="2"/>
</dbReference>
<name>A0A9W6BYM1_9CHLO</name>
<dbReference type="GO" id="GO:0016783">
    <property type="term" value="F:sulfurtransferase activity"/>
    <property type="evidence" value="ECO:0007669"/>
    <property type="project" value="TreeGrafter"/>
</dbReference>
<gene>
    <name evidence="5" type="primary">PLEST005650</name>
    <name evidence="5" type="ORF">PLESTB_001555300</name>
</gene>
<dbReference type="GO" id="GO:0016779">
    <property type="term" value="F:nucleotidyltransferase activity"/>
    <property type="evidence" value="ECO:0007669"/>
    <property type="project" value="UniProtKB-UniRule"/>
</dbReference>
<evidence type="ECO:0000256" key="4">
    <source>
        <dbReference type="SAM" id="MobiDB-lite"/>
    </source>
</evidence>
<feature type="compositionally biased region" description="Low complexity" evidence="4">
    <location>
        <begin position="203"/>
        <end position="217"/>
    </location>
</feature>
<dbReference type="GO" id="GO:0002143">
    <property type="term" value="P:tRNA wobble position uridine thiolation"/>
    <property type="evidence" value="ECO:0007669"/>
    <property type="project" value="TreeGrafter"/>
</dbReference>
<organism evidence="5 6">
    <name type="scientific">Pleodorina starrii</name>
    <dbReference type="NCBI Taxonomy" id="330485"/>
    <lineage>
        <taxon>Eukaryota</taxon>
        <taxon>Viridiplantae</taxon>
        <taxon>Chlorophyta</taxon>
        <taxon>core chlorophytes</taxon>
        <taxon>Chlorophyceae</taxon>
        <taxon>CS clade</taxon>
        <taxon>Chlamydomonadales</taxon>
        <taxon>Volvocaceae</taxon>
        <taxon>Pleodorina</taxon>
    </lineage>
</organism>
<dbReference type="Proteomes" id="UP001165080">
    <property type="component" value="Unassembled WGS sequence"/>
</dbReference>
<evidence type="ECO:0000256" key="2">
    <source>
        <dbReference type="ARBA" id="ARBA00022694"/>
    </source>
</evidence>
<comment type="subcellular location">
    <subcellularLocation>
        <location evidence="3">Cytoplasm</location>
    </subcellularLocation>
</comment>
<feature type="compositionally biased region" description="Polar residues" evidence="4">
    <location>
        <begin position="437"/>
        <end position="446"/>
    </location>
</feature>
<feature type="region of interest" description="Disordered" evidence="4">
    <location>
        <begin position="493"/>
        <end position="525"/>
    </location>
</feature>
<dbReference type="EMBL" id="BRXU01000031">
    <property type="protein sequence ID" value="GLC59931.1"/>
    <property type="molecule type" value="Genomic_DNA"/>
</dbReference>
<comment type="pathway">
    <text evidence="3">tRNA modification; 5-methoxycarbonylmethyl-2-thiouridine-tRNA biosynthesis.</text>
</comment>
<evidence type="ECO:0000313" key="5">
    <source>
        <dbReference type="EMBL" id="GLC59931.1"/>
    </source>
</evidence>
<proteinExistence type="inferred from homology"/>
<evidence type="ECO:0000256" key="3">
    <source>
        <dbReference type="HAMAP-Rule" id="MF_03054"/>
    </source>
</evidence>
<accession>A0A9W6BYM1</accession>
<feature type="compositionally biased region" description="Low complexity" evidence="4">
    <location>
        <begin position="425"/>
        <end position="436"/>
    </location>
</feature>
<feature type="compositionally biased region" description="Basic and acidic residues" evidence="4">
    <location>
        <begin position="218"/>
        <end position="229"/>
    </location>
</feature>
<feature type="region of interest" description="Disordered" evidence="4">
    <location>
        <begin position="139"/>
        <end position="166"/>
    </location>
</feature>
<dbReference type="AlphaFoldDB" id="A0A9W6BYM1"/>
<dbReference type="InterPro" id="IPR019407">
    <property type="entry name" value="CTU2"/>
</dbReference>
<comment type="caution">
    <text evidence="5">The sequence shown here is derived from an EMBL/GenBank/DDBJ whole genome shotgun (WGS) entry which is preliminary data.</text>
</comment>
<feature type="region of interest" description="Disordered" evidence="4">
    <location>
        <begin position="192"/>
        <end position="229"/>
    </location>
</feature>
<dbReference type="GO" id="GO:0032447">
    <property type="term" value="P:protein urmylation"/>
    <property type="evidence" value="ECO:0007669"/>
    <property type="project" value="UniProtKB-UniRule"/>
</dbReference>
<feature type="region of interest" description="Disordered" evidence="4">
    <location>
        <begin position="425"/>
        <end position="447"/>
    </location>
</feature>
<protein>
    <recommendedName>
        <fullName evidence="3">Cytoplasmic tRNA 2-thiolation protein 2</fullName>
    </recommendedName>
</protein>
<sequence>MKCKSARAVVLVRQREPLCQACLEAGVSGKVRALKSNKLLLPGDQVVLAFSGGFSSQTLLRNILAMRKDASTPRKERGKIEFGLSVVHINEATAHGLSAAAAEAHGRAVVAAAQRCGAGGPAAAVRVVPLSDVFLWLDGLGGQPGPQPGSQQQQQPRGALASAGESCHGAEATAAAASAAAAAVAVAVGSRPGAEERPAPDVEASTAPGDAAAATGAGREETTGAGEAEARAAREARLQALLQSVPDPTGREDLVRTLRTRLLAAVAGGLGAAKVLRGDTATVLAARIISDTAKGRGYSLPGGIQLLDARGAARGEPAVLQPMREVTLKEAVFFCRLRGLEAVQLPYSRAAGERRSVNALAASFVDSLQANLPSTIFTILRTAAALKPFPFNSSEALAPSAAPAAADAAASTAVTARVEPAASAAADADAGRSSGAQQPGNGSGASECQGLAGRGDGGTAVVSCCVLCRAPLTRREREAIAAAAAARSARQLADQSAAAEERGLGSGRASPGEPGPGADGRCGSPSLASAAATGAGVEQSSSLAVAGDEAEQYEDELEAPFCISCRSQILFTPEQSAGTSTLVGALALSGSVGFAGIARSKTLAVLPAAFR</sequence>
<dbReference type="GO" id="GO:0000049">
    <property type="term" value="F:tRNA binding"/>
    <property type="evidence" value="ECO:0007669"/>
    <property type="project" value="InterPro"/>
</dbReference>
<dbReference type="GO" id="GO:0005829">
    <property type="term" value="C:cytosol"/>
    <property type="evidence" value="ECO:0007669"/>
    <property type="project" value="TreeGrafter"/>
</dbReference>
<dbReference type="PANTHER" id="PTHR20882:SF14">
    <property type="entry name" value="CYTOPLASMIC TRNA 2-THIOLATION PROTEIN 2"/>
    <property type="match status" value="1"/>
</dbReference>
<dbReference type="PANTHER" id="PTHR20882">
    <property type="entry name" value="CYTOPLASMIC TRNA 2-THIOLATION PROTEIN 2"/>
    <property type="match status" value="1"/>
</dbReference>
<keyword evidence="1 3" id="KW-0963">Cytoplasm</keyword>
<comment type="similarity">
    <text evidence="3">Belongs to the CTU2/NCS2 family.</text>
</comment>